<name>A0A024GPR8_9STRA</name>
<keyword evidence="2" id="KW-1185">Reference proteome</keyword>
<sequence length="143" mass="16310">MYQAARRERTLSRQELDDQGDVVMSEVPIPIFQAVSAPMMSIDREFLVEWKIASIQYEILVRRDDGVNAVSIRDSVDPNVLEAFVDWVFNVDSEEDVTEEMLMTLVNKQCEDGTVNGNAGEIPQVFANLEMDLDVPDTYFRCL</sequence>
<organism evidence="1 2">
    <name type="scientific">Albugo candida</name>
    <dbReference type="NCBI Taxonomy" id="65357"/>
    <lineage>
        <taxon>Eukaryota</taxon>
        <taxon>Sar</taxon>
        <taxon>Stramenopiles</taxon>
        <taxon>Oomycota</taxon>
        <taxon>Peronosporomycetes</taxon>
        <taxon>Albuginales</taxon>
        <taxon>Albuginaceae</taxon>
        <taxon>Albugo</taxon>
    </lineage>
</organism>
<gene>
    <name evidence="1" type="ORF">BN9_099290</name>
</gene>
<comment type="caution">
    <text evidence="1">The sequence shown here is derived from an EMBL/GenBank/DDBJ whole genome shotgun (WGS) entry which is preliminary data.</text>
</comment>
<evidence type="ECO:0000313" key="2">
    <source>
        <dbReference type="Proteomes" id="UP000053237"/>
    </source>
</evidence>
<accession>A0A024GPR8</accession>
<proteinExistence type="predicted"/>
<reference evidence="1 2" key="1">
    <citation type="submission" date="2012-05" db="EMBL/GenBank/DDBJ databases">
        <title>Recombination and specialization in a pathogen metapopulation.</title>
        <authorList>
            <person name="Gardiner A."/>
            <person name="Kemen E."/>
            <person name="Schultz-Larsen T."/>
            <person name="MacLean D."/>
            <person name="Van Oosterhout C."/>
            <person name="Jones J.D.G."/>
        </authorList>
    </citation>
    <scope>NUCLEOTIDE SEQUENCE [LARGE SCALE GENOMIC DNA]</scope>
    <source>
        <strain evidence="1 2">Ac Nc2</strain>
    </source>
</reference>
<dbReference type="Proteomes" id="UP000053237">
    <property type="component" value="Unassembled WGS sequence"/>
</dbReference>
<protein>
    <submittedName>
        <fullName evidence="1">Uncharacterized protein</fullName>
    </submittedName>
</protein>
<evidence type="ECO:0000313" key="1">
    <source>
        <dbReference type="EMBL" id="CCI48730.1"/>
    </source>
</evidence>
<dbReference type="EMBL" id="CAIX01000244">
    <property type="protein sequence ID" value="CCI48730.1"/>
    <property type="molecule type" value="Genomic_DNA"/>
</dbReference>
<dbReference type="AlphaFoldDB" id="A0A024GPR8"/>
<dbReference type="InParanoid" id="A0A024GPR8"/>